<feature type="region of interest" description="Disordered" evidence="1">
    <location>
        <begin position="232"/>
        <end position="258"/>
    </location>
</feature>
<feature type="region of interest" description="Disordered" evidence="1">
    <location>
        <begin position="18"/>
        <end position="38"/>
    </location>
</feature>
<accession>A0AAD6USS4</accession>
<protein>
    <submittedName>
        <fullName evidence="2">Uncharacterized protein</fullName>
    </submittedName>
</protein>
<sequence length="396" mass="44145">MLIDVCCRELSARSARPGAIFPLPSPTPQSRPRTHGDPGARLGCACHSGASASQKYVFLTLHLTISAAHAWRSWSSSWLRLPLRVLIVLLFPHSVRPRLKKMYSSPYTSASMKILSPQSRLGSPFLPSARSRYEPYKLDYLWRCIRRTKNEDPLVKMRKSTAALAAYREQTRTESPDSIWSPPHAPSSSVRRLISELKEIRLFEAPPSPPSVSSSCSTSTARLWPAHFSEAHSSPVRPSAVHSSRARPSAACTSTHASRARPSAACTSTWAARTLPSVARTSSLRPEQHPPARARSKSQRQPPPSVKASATAFSGIPLQCPHGFARINHYPHGFERINRCPHGSERINHCPHGVERINRCPHGYVREVPVEIPYYDRSAYEDSVFEKADQLFHSFK</sequence>
<keyword evidence="3" id="KW-1185">Reference proteome</keyword>
<comment type="caution">
    <text evidence="2">The sequence shown here is derived from an EMBL/GenBank/DDBJ whole genome shotgun (WGS) entry which is preliminary data.</text>
</comment>
<dbReference type="AlphaFoldDB" id="A0AAD6USS4"/>
<organism evidence="2 3">
    <name type="scientific">Mycena pura</name>
    <dbReference type="NCBI Taxonomy" id="153505"/>
    <lineage>
        <taxon>Eukaryota</taxon>
        <taxon>Fungi</taxon>
        <taxon>Dikarya</taxon>
        <taxon>Basidiomycota</taxon>
        <taxon>Agaricomycotina</taxon>
        <taxon>Agaricomycetes</taxon>
        <taxon>Agaricomycetidae</taxon>
        <taxon>Agaricales</taxon>
        <taxon>Marasmiineae</taxon>
        <taxon>Mycenaceae</taxon>
        <taxon>Mycena</taxon>
    </lineage>
</organism>
<reference evidence="2" key="1">
    <citation type="submission" date="2023-03" db="EMBL/GenBank/DDBJ databases">
        <title>Massive genome expansion in bonnet fungi (Mycena s.s.) driven by repeated elements and novel gene families across ecological guilds.</title>
        <authorList>
            <consortium name="Lawrence Berkeley National Laboratory"/>
            <person name="Harder C.B."/>
            <person name="Miyauchi S."/>
            <person name="Viragh M."/>
            <person name="Kuo A."/>
            <person name="Thoen E."/>
            <person name="Andreopoulos B."/>
            <person name="Lu D."/>
            <person name="Skrede I."/>
            <person name="Drula E."/>
            <person name="Henrissat B."/>
            <person name="Morin E."/>
            <person name="Kohler A."/>
            <person name="Barry K."/>
            <person name="LaButti K."/>
            <person name="Morin E."/>
            <person name="Salamov A."/>
            <person name="Lipzen A."/>
            <person name="Mereny Z."/>
            <person name="Hegedus B."/>
            <person name="Baldrian P."/>
            <person name="Stursova M."/>
            <person name="Weitz H."/>
            <person name="Taylor A."/>
            <person name="Grigoriev I.V."/>
            <person name="Nagy L.G."/>
            <person name="Martin F."/>
            <person name="Kauserud H."/>
        </authorList>
    </citation>
    <scope>NUCLEOTIDE SEQUENCE</scope>
    <source>
        <strain evidence="2">9144</strain>
    </source>
</reference>
<dbReference type="Proteomes" id="UP001219525">
    <property type="component" value="Unassembled WGS sequence"/>
</dbReference>
<feature type="region of interest" description="Disordered" evidence="1">
    <location>
        <begin position="277"/>
        <end position="309"/>
    </location>
</feature>
<evidence type="ECO:0000313" key="2">
    <source>
        <dbReference type="EMBL" id="KAJ7193739.1"/>
    </source>
</evidence>
<evidence type="ECO:0000256" key="1">
    <source>
        <dbReference type="SAM" id="MobiDB-lite"/>
    </source>
</evidence>
<evidence type="ECO:0000313" key="3">
    <source>
        <dbReference type="Proteomes" id="UP001219525"/>
    </source>
</evidence>
<gene>
    <name evidence="2" type="ORF">GGX14DRAFT_477621</name>
</gene>
<name>A0AAD6USS4_9AGAR</name>
<dbReference type="EMBL" id="JARJCW010000105">
    <property type="protein sequence ID" value="KAJ7193739.1"/>
    <property type="molecule type" value="Genomic_DNA"/>
</dbReference>
<proteinExistence type="predicted"/>